<dbReference type="CDD" id="cd00761">
    <property type="entry name" value="Glyco_tranf_GTA_type"/>
    <property type="match status" value="1"/>
</dbReference>
<feature type="domain" description="Glycosyltransferase 2-like" evidence="1">
    <location>
        <begin position="7"/>
        <end position="161"/>
    </location>
</feature>
<dbReference type="Pfam" id="PF00535">
    <property type="entry name" value="Glycos_transf_2"/>
    <property type="match status" value="1"/>
</dbReference>
<dbReference type="SUPFAM" id="SSF53448">
    <property type="entry name" value="Nucleotide-diphospho-sugar transferases"/>
    <property type="match status" value="1"/>
</dbReference>
<protein>
    <submittedName>
        <fullName evidence="2">Glycosyltransferase family 2 protein</fullName>
    </submittedName>
</protein>
<sequence>MQTLKISILIPSFNSIKYIKECLESVIHQTLKDIEIICIDANSSDGTLDILESYAKKDSRIKILLSHKASLGYQLNLGIANANARYISIVESDDYADLSMCEKLWNLALLYDCDMIKSDIIGFKSNKITYLPMITHKKFFSVYNQVLNPSVDIIKHTWTMNQSGIYKLDFIKNNKIKANETRGASYQDFGFWFLMMSMAKSIYFHKEALYYYRQDNQSSSVKDKNKVYCVNDECKYVEDFLIKNSKNDLIQVFYYKKFKLYIWNLNRID</sequence>
<accession>A0A610RU18</accession>
<dbReference type="Gene3D" id="3.90.550.10">
    <property type="entry name" value="Spore Coat Polysaccharide Biosynthesis Protein SpsA, Chain A"/>
    <property type="match status" value="1"/>
</dbReference>
<organism evidence="2">
    <name type="scientific">Campylobacter coli</name>
    <dbReference type="NCBI Taxonomy" id="195"/>
    <lineage>
        <taxon>Bacteria</taxon>
        <taxon>Pseudomonadati</taxon>
        <taxon>Campylobacterota</taxon>
        <taxon>Epsilonproteobacteria</taxon>
        <taxon>Campylobacterales</taxon>
        <taxon>Campylobacteraceae</taxon>
        <taxon>Campylobacter</taxon>
    </lineage>
</organism>
<dbReference type="EMBL" id="AAKTXD010000081">
    <property type="protein sequence ID" value="ECV6732795.1"/>
    <property type="molecule type" value="Genomic_DNA"/>
</dbReference>
<keyword evidence="2" id="KW-0808">Transferase</keyword>
<gene>
    <name evidence="2" type="ORF">F3L88_09585</name>
</gene>
<dbReference type="GO" id="GO:0016758">
    <property type="term" value="F:hexosyltransferase activity"/>
    <property type="evidence" value="ECO:0007669"/>
    <property type="project" value="UniProtKB-ARBA"/>
</dbReference>
<dbReference type="InterPro" id="IPR029044">
    <property type="entry name" value="Nucleotide-diphossugar_trans"/>
</dbReference>
<evidence type="ECO:0000259" key="1">
    <source>
        <dbReference type="Pfam" id="PF00535"/>
    </source>
</evidence>
<evidence type="ECO:0000313" key="2">
    <source>
        <dbReference type="EMBL" id="ECV6732795.1"/>
    </source>
</evidence>
<feature type="non-terminal residue" evidence="2">
    <location>
        <position position="269"/>
    </location>
</feature>
<dbReference type="PANTHER" id="PTHR22916:SF3">
    <property type="entry name" value="UDP-GLCNAC:BETAGAL BETA-1,3-N-ACETYLGLUCOSAMINYLTRANSFERASE-LIKE PROTEIN 1"/>
    <property type="match status" value="1"/>
</dbReference>
<dbReference type="AlphaFoldDB" id="A0A610RU18"/>
<dbReference type="PANTHER" id="PTHR22916">
    <property type="entry name" value="GLYCOSYLTRANSFERASE"/>
    <property type="match status" value="1"/>
</dbReference>
<name>A0A610RU18_CAMCO</name>
<dbReference type="InterPro" id="IPR001173">
    <property type="entry name" value="Glyco_trans_2-like"/>
</dbReference>
<reference evidence="2" key="1">
    <citation type="submission" date="2019-09" db="EMBL/GenBank/DDBJ databases">
        <authorList>
            <consortium name="NARMS: The National Antimicrobial Resistance Monitoring System"/>
        </authorList>
    </citation>
    <scope>NUCLEOTIDE SEQUENCE</scope>
    <source>
        <strain evidence="2">FSIS11924629</strain>
    </source>
</reference>
<comment type="caution">
    <text evidence="2">The sequence shown here is derived from an EMBL/GenBank/DDBJ whole genome shotgun (WGS) entry which is preliminary data.</text>
</comment>
<proteinExistence type="predicted"/>